<comment type="similarity">
    <text evidence="1">Belongs to the ABC transporter superfamily.</text>
</comment>
<evidence type="ECO:0000256" key="3">
    <source>
        <dbReference type="ARBA" id="ARBA00022741"/>
    </source>
</evidence>
<organism evidence="6 7">
    <name type="scientific">Blastochloris sulfoviridis</name>
    <dbReference type="NCBI Taxonomy" id="50712"/>
    <lineage>
        <taxon>Bacteria</taxon>
        <taxon>Pseudomonadati</taxon>
        <taxon>Pseudomonadota</taxon>
        <taxon>Alphaproteobacteria</taxon>
        <taxon>Hyphomicrobiales</taxon>
        <taxon>Blastochloridaceae</taxon>
        <taxon>Blastochloris</taxon>
    </lineage>
</organism>
<name>A0A5M6I1Z6_9HYPH</name>
<dbReference type="AlphaFoldDB" id="A0A5M6I1Z6"/>
<evidence type="ECO:0000256" key="1">
    <source>
        <dbReference type="ARBA" id="ARBA00005417"/>
    </source>
</evidence>
<keyword evidence="2" id="KW-0813">Transport</keyword>
<dbReference type="Pfam" id="PF00005">
    <property type="entry name" value="ABC_tran"/>
    <property type="match status" value="1"/>
</dbReference>
<dbReference type="EMBL" id="VWPL01000009">
    <property type="protein sequence ID" value="KAA5602163.1"/>
    <property type="molecule type" value="Genomic_DNA"/>
</dbReference>
<dbReference type="RefSeq" id="WP_150097019.1">
    <property type="nucleotide sequence ID" value="NZ_VWPL01000009.1"/>
</dbReference>
<dbReference type="InterPro" id="IPR015856">
    <property type="entry name" value="ABC_transpr_CbiO/EcfA_su"/>
</dbReference>
<dbReference type="Gene3D" id="3.40.50.300">
    <property type="entry name" value="P-loop containing nucleotide triphosphate hydrolases"/>
    <property type="match status" value="1"/>
</dbReference>
<dbReference type="GO" id="GO:0016887">
    <property type="term" value="F:ATP hydrolysis activity"/>
    <property type="evidence" value="ECO:0007669"/>
    <property type="project" value="InterPro"/>
</dbReference>
<evidence type="ECO:0000313" key="6">
    <source>
        <dbReference type="EMBL" id="KAA5602163.1"/>
    </source>
</evidence>
<reference evidence="6 7" key="1">
    <citation type="submission" date="2019-09" db="EMBL/GenBank/DDBJ databases">
        <title>Draft Whole-Genome sequence of Blastochloris sulfoviridis DSM 729.</title>
        <authorList>
            <person name="Meyer T.E."/>
            <person name="Kyndt J.A."/>
        </authorList>
    </citation>
    <scope>NUCLEOTIDE SEQUENCE [LARGE SCALE GENOMIC DNA]</scope>
    <source>
        <strain evidence="6 7">DSM 729</strain>
    </source>
</reference>
<evidence type="ECO:0000259" key="5">
    <source>
        <dbReference type="PROSITE" id="PS50893"/>
    </source>
</evidence>
<dbReference type="SUPFAM" id="SSF52540">
    <property type="entry name" value="P-loop containing nucleoside triphosphate hydrolases"/>
    <property type="match status" value="1"/>
</dbReference>
<protein>
    <submittedName>
        <fullName evidence="6">ABC transporter ATP-binding protein</fullName>
    </submittedName>
</protein>
<dbReference type="CDD" id="cd03225">
    <property type="entry name" value="ABC_cobalt_CbiO_domain1"/>
    <property type="match status" value="1"/>
</dbReference>
<evidence type="ECO:0000256" key="2">
    <source>
        <dbReference type="ARBA" id="ARBA00022448"/>
    </source>
</evidence>
<accession>A0A5M6I1Z6</accession>
<keyword evidence="4 6" id="KW-0067">ATP-binding</keyword>
<dbReference type="InterPro" id="IPR003439">
    <property type="entry name" value="ABC_transporter-like_ATP-bd"/>
</dbReference>
<dbReference type="GO" id="GO:0005524">
    <property type="term" value="F:ATP binding"/>
    <property type="evidence" value="ECO:0007669"/>
    <property type="project" value="UniProtKB-KW"/>
</dbReference>
<dbReference type="OrthoDB" id="9782163at2"/>
<evidence type="ECO:0000256" key="4">
    <source>
        <dbReference type="ARBA" id="ARBA00022840"/>
    </source>
</evidence>
<sequence>MALLLEAQGVVFGYPSQPAVLDGADLALGPGERVCLEGANGAGKSTLLQILVGLLVPQAGTVVAFGRERRAERDFYEVRRRAGLVFQDPDDQLFCPTVAEDVAFGPLNMGRSRAEVADIVQCTLDELNLTHLRDRVTHKLSGGEKRLVTLAAVLAMAPDVLLLDEPTNALDEPTRERLTAILTTLPQAMIIVSHDPLFRRAVATRSVRLERGRIQPIGEGQRGITHGPRLARKG</sequence>
<dbReference type="PANTHER" id="PTHR43553">
    <property type="entry name" value="HEAVY METAL TRANSPORTER"/>
    <property type="match status" value="1"/>
</dbReference>
<gene>
    <name evidence="6" type="ORF">F1193_07300</name>
</gene>
<proteinExistence type="inferred from homology"/>
<dbReference type="GO" id="GO:0043190">
    <property type="term" value="C:ATP-binding cassette (ABC) transporter complex"/>
    <property type="evidence" value="ECO:0007669"/>
    <property type="project" value="TreeGrafter"/>
</dbReference>
<keyword evidence="3" id="KW-0547">Nucleotide-binding</keyword>
<dbReference type="InterPro" id="IPR027417">
    <property type="entry name" value="P-loop_NTPase"/>
</dbReference>
<dbReference type="InterPro" id="IPR050095">
    <property type="entry name" value="ECF_ABC_transporter_ATP-bd"/>
</dbReference>
<feature type="domain" description="ABC transporter" evidence="5">
    <location>
        <begin position="5"/>
        <end position="234"/>
    </location>
</feature>
<comment type="caution">
    <text evidence="6">The sequence shown here is derived from an EMBL/GenBank/DDBJ whole genome shotgun (WGS) entry which is preliminary data.</text>
</comment>
<keyword evidence="7" id="KW-1185">Reference proteome</keyword>
<dbReference type="GO" id="GO:0042626">
    <property type="term" value="F:ATPase-coupled transmembrane transporter activity"/>
    <property type="evidence" value="ECO:0007669"/>
    <property type="project" value="TreeGrafter"/>
</dbReference>
<dbReference type="PROSITE" id="PS50893">
    <property type="entry name" value="ABC_TRANSPORTER_2"/>
    <property type="match status" value="1"/>
</dbReference>
<dbReference type="Proteomes" id="UP000323886">
    <property type="component" value="Unassembled WGS sequence"/>
</dbReference>
<evidence type="ECO:0000313" key="7">
    <source>
        <dbReference type="Proteomes" id="UP000323886"/>
    </source>
</evidence>
<dbReference type="InterPro" id="IPR017871">
    <property type="entry name" value="ABC_transporter-like_CS"/>
</dbReference>
<dbReference type="PROSITE" id="PS00211">
    <property type="entry name" value="ABC_TRANSPORTER_1"/>
    <property type="match status" value="1"/>
</dbReference>
<dbReference type="PANTHER" id="PTHR43553:SF24">
    <property type="entry name" value="ENERGY-COUPLING FACTOR TRANSPORTER ATP-BINDING PROTEIN ECFA1"/>
    <property type="match status" value="1"/>
</dbReference>
<dbReference type="SMART" id="SM00382">
    <property type="entry name" value="AAA"/>
    <property type="match status" value="1"/>
</dbReference>
<dbReference type="InterPro" id="IPR003593">
    <property type="entry name" value="AAA+_ATPase"/>
</dbReference>